<dbReference type="EMBL" id="KC954774">
    <property type="protein sequence ID" value="AIA64561.1"/>
    <property type="molecule type" value="Genomic_DNA"/>
</dbReference>
<proteinExistence type="predicted"/>
<name>A0A060AG45_9CAUD</name>
<protein>
    <submittedName>
        <fullName evidence="2">Uncharacterized protein</fullName>
    </submittedName>
</protein>
<keyword evidence="3" id="KW-1185">Reference proteome</keyword>
<feature type="transmembrane region" description="Helical" evidence="1">
    <location>
        <begin position="25"/>
        <end position="44"/>
    </location>
</feature>
<dbReference type="KEGG" id="vg:19686782"/>
<evidence type="ECO:0000313" key="3">
    <source>
        <dbReference type="Proteomes" id="UP000026984"/>
    </source>
</evidence>
<feature type="transmembrane region" description="Helical" evidence="1">
    <location>
        <begin position="51"/>
        <end position="73"/>
    </location>
</feature>
<feature type="transmembrane region" description="Helical" evidence="1">
    <location>
        <begin position="79"/>
        <end position="101"/>
    </location>
</feature>
<dbReference type="GeneID" id="19686782"/>
<accession>A0A060AG45</accession>
<reference evidence="2 3" key="1">
    <citation type="submission" date="2013-04" db="EMBL/GenBank/DDBJ databases">
        <title>Complete Genome Sequence of Cronobacter sakazakii Bacteriophage CR8.</title>
        <authorList>
            <person name="Kim Y."/>
            <person name="Shin H."/>
            <person name="Ryu S."/>
        </authorList>
    </citation>
    <scope>NUCLEOTIDE SEQUENCE [LARGE SCALE GENOMIC DNA]</scope>
</reference>
<keyword evidence="1" id="KW-1133">Transmembrane helix</keyword>
<keyword evidence="1" id="KW-0812">Transmembrane</keyword>
<sequence length="152" mass="17365">MITSIIFGLCFVILATRPDVGAKIMAGLGLAYLVLENLMFWFFSGAEFFDITLYFTTAWALDSILLFTVALFVRGYRQIAVLALALPLMLVQVFAIQYPILFPEWIYSFAVQDAHRYFIEVFIFVYSWKDNTVSEWLRTGTVLALVIVAHLV</sequence>
<dbReference type="InterPro" id="IPR059028">
    <property type="entry name" value="PhiTE_239"/>
</dbReference>
<dbReference type="Pfam" id="PF26221">
    <property type="entry name" value="Phage_phiTE_239"/>
    <property type="match status" value="1"/>
</dbReference>
<evidence type="ECO:0000256" key="1">
    <source>
        <dbReference type="SAM" id="Phobius"/>
    </source>
</evidence>
<organism evidence="2 3">
    <name type="scientific">Cronobacter phage CR8</name>
    <dbReference type="NCBI Taxonomy" id="1327934"/>
    <lineage>
        <taxon>Viruses</taxon>
        <taxon>Duplodnaviria</taxon>
        <taxon>Heunggongvirae</taxon>
        <taxon>Uroviricota</taxon>
        <taxon>Caudoviricetes</taxon>
        <taxon>Vequintavirinae</taxon>
        <taxon>Certrevirus</taxon>
        <taxon>Certrevirus CR8</taxon>
    </lineage>
</organism>
<gene>
    <name evidence="2" type="ORF">CR8_031</name>
</gene>
<evidence type="ECO:0000313" key="2">
    <source>
        <dbReference type="EMBL" id="AIA64561.1"/>
    </source>
</evidence>
<dbReference type="RefSeq" id="YP_009042268.1">
    <property type="nucleotide sequence ID" value="NC_024354.1"/>
</dbReference>
<keyword evidence="1" id="KW-0472">Membrane</keyword>
<dbReference type="Proteomes" id="UP000026984">
    <property type="component" value="Segment"/>
</dbReference>